<dbReference type="PANTHER" id="PTHR34138">
    <property type="entry name" value="CELL SHAPE-DETERMINING PROTEIN MREC"/>
    <property type="match status" value="1"/>
</dbReference>
<evidence type="ECO:0000256" key="4">
    <source>
        <dbReference type="ARBA" id="ARBA00032089"/>
    </source>
</evidence>
<evidence type="ECO:0000256" key="3">
    <source>
        <dbReference type="ARBA" id="ARBA00022960"/>
    </source>
</evidence>
<dbReference type="RefSeq" id="WP_148577976.1">
    <property type="nucleotide sequence ID" value="NZ_SDKK01000004.1"/>
</dbReference>
<comment type="function">
    <text evidence="5">Involved in formation and maintenance of cell shape.</text>
</comment>
<dbReference type="OrthoDB" id="9808025at2"/>
<dbReference type="InterPro" id="IPR042175">
    <property type="entry name" value="Cell/Rod_MreC_2"/>
</dbReference>
<dbReference type="PIRSF" id="PIRSF038471">
    <property type="entry name" value="MreC"/>
    <property type="match status" value="1"/>
</dbReference>
<gene>
    <name evidence="8" type="primary">mreC</name>
    <name evidence="8" type="ORF">ETQ85_05075</name>
</gene>
<dbReference type="AlphaFoldDB" id="A0A6C2D4W9"/>
<evidence type="ECO:0000256" key="1">
    <source>
        <dbReference type="ARBA" id="ARBA00009369"/>
    </source>
</evidence>
<accession>A0A6C2D4W9</accession>
<proteinExistence type="inferred from homology"/>
<name>A0A6C2D4W9_9RHOO</name>
<dbReference type="GO" id="GO:0005886">
    <property type="term" value="C:plasma membrane"/>
    <property type="evidence" value="ECO:0007669"/>
    <property type="project" value="TreeGrafter"/>
</dbReference>
<feature type="region of interest" description="Disordered" evidence="6">
    <location>
        <begin position="283"/>
        <end position="304"/>
    </location>
</feature>
<comment type="caution">
    <text evidence="8">The sequence shown here is derived from an EMBL/GenBank/DDBJ whole genome shotgun (WGS) entry which is preliminary data.</text>
</comment>
<evidence type="ECO:0000313" key="8">
    <source>
        <dbReference type="EMBL" id="TYC60773.1"/>
    </source>
</evidence>
<dbReference type="EMBL" id="SDKK01000004">
    <property type="protein sequence ID" value="TYC60773.1"/>
    <property type="molecule type" value="Genomic_DNA"/>
</dbReference>
<dbReference type="InterPro" id="IPR042177">
    <property type="entry name" value="Cell/Rod_1"/>
</dbReference>
<dbReference type="NCBIfam" id="TIGR00219">
    <property type="entry name" value="mreC"/>
    <property type="match status" value="1"/>
</dbReference>
<organism evidence="8 9">
    <name type="scientific">Zoogloea oleivorans</name>
    <dbReference type="NCBI Taxonomy" id="1552750"/>
    <lineage>
        <taxon>Bacteria</taxon>
        <taxon>Pseudomonadati</taxon>
        <taxon>Pseudomonadota</taxon>
        <taxon>Betaproteobacteria</taxon>
        <taxon>Rhodocyclales</taxon>
        <taxon>Zoogloeaceae</taxon>
        <taxon>Zoogloea</taxon>
    </lineage>
</organism>
<dbReference type="InterPro" id="IPR055342">
    <property type="entry name" value="MreC_beta-barrel_core"/>
</dbReference>
<protein>
    <recommendedName>
        <fullName evidence="2 5">Cell shape-determining protein MreC</fullName>
    </recommendedName>
    <alternativeName>
        <fullName evidence="4 5">Cell shape protein MreC</fullName>
    </alternativeName>
</protein>
<evidence type="ECO:0000256" key="2">
    <source>
        <dbReference type="ARBA" id="ARBA00013855"/>
    </source>
</evidence>
<keyword evidence="3 5" id="KW-0133">Cell shape</keyword>
<sequence>MAGHSPPPFFKRGPAPLAKLVFFVTVSLAMLVSDLNMRYLDGFRQGLSVLAYPLQMAAASPADFVRNASDYFASLVRLQIENKDLKARQLKGAERLLRLDQLEQENRHLRALLEAREKQSVKSVVAEIMYTAKDPFSRKVILDKGAQAGIEAGQAVVDDIGVIGQITRVFPMQSELTLLTDKDQAIPVMIVRSGMRAVLFGSGNGLMELRYLAANADVQAGDRVVTSGLDGVFLAGLPVATVARVERDQAQAFARIPCLPAAGVERFSHVLVLGHQETLMSRPVEPEPVAGKPAKGRKARAAKE</sequence>
<keyword evidence="9" id="KW-1185">Reference proteome</keyword>
<dbReference type="Proteomes" id="UP000389128">
    <property type="component" value="Unassembled WGS sequence"/>
</dbReference>
<feature type="compositionally biased region" description="Basic residues" evidence="6">
    <location>
        <begin position="294"/>
        <end position="304"/>
    </location>
</feature>
<dbReference type="GO" id="GO:0008360">
    <property type="term" value="P:regulation of cell shape"/>
    <property type="evidence" value="ECO:0007669"/>
    <property type="project" value="UniProtKB-KW"/>
</dbReference>
<dbReference type="Gene3D" id="2.40.10.340">
    <property type="entry name" value="Rod shape-determining protein MreC, domain 1"/>
    <property type="match status" value="1"/>
</dbReference>
<reference evidence="8 9" key="1">
    <citation type="submission" date="2019-01" db="EMBL/GenBank/DDBJ databases">
        <title>Zoogloea oleivorans genome sequencing and assembly.</title>
        <authorList>
            <person name="Tancsics A."/>
            <person name="Farkas M."/>
            <person name="Kriszt B."/>
            <person name="Maroti G."/>
            <person name="Horvath B."/>
        </authorList>
    </citation>
    <scope>NUCLEOTIDE SEQUENCE [LARGE SCALE GENOMIC DNA]</scope>
    <source>
        <strain evidence="8 9">Buc</strain>
    </source>
</reference>
<comment type="similarity">
    <text evidence="1 5">Belongs to the MreC family.</text>
</comment>
<evidence type="ECO:0000256" key="6">
    <source>
        <dbReference type="SAM" id="MobiDB-lite"/>
    </source>
</evidence>
<evidence type="ECO:0000256" key="5">
    <source>
        <dbReference type="PIRNR" id="PIRNR038471"/>
    </source>
</evidence>
<dbReference type="Pfam" id="PF04085">
    <property type="entry name" value="MreC"/>
    <property type="match status" value="1"/>
</dbReference>
<feature type="domain" description="Rod shape-determining protein MreC beta-barrel core" evidence="7">
    <location>
        <begin position="128"/>
        <end position="273"/>
    </location>
</feature>
<dbReference type="Gene3D" id="2.40.10.350">
    <property type="entry name" value="Rod shape-determining protein MreC, domain 2"/>
    <property type="match status" value="1"/>
</dbReference>
<evidence type="ECO:0000259" key="7">
    <source>
        <dbReference type="Pfam" id="PF04085"/>
    </source>
</evidence>
<evidence type="ECO:0000313" key="9">
    <source>
        <dbReference type="Proteomes" id="UP000389128"/>
    </source>
</evidence>
<dbReference type="PANTHER" id="PTHR34138:SF1">
    <property type="entry name" value="CELL SHAPE-DETERMINING PROTEIN MREC"/>
    <property type="match status" value="1"/>
</dbReference>
<dbReference type="InterPro" id="IPR007221">
    <property type="entry name" value="MreC"/>
</dbReference>